<keyword evidence="2" id="KW-1185">Reference proteome</keyword>
<dbReference type="Proteomes" id="UP000240653">
    <property type="component" value="Unassembled WGS sequence"/>
</dbReference>
<name>A0A2P7SKW0_9HYPH</name>
<dbReference type="RefSeq" id="WP_106723043.1">
    <property type="nucleotide sequence ID" value="NZ_PXYL01000002.1"/>
</dbReference>
<proteinExistence type="predicted"/>
<sequence length="158" mass="17290">MISADVAAFVESPVMILVSTRDSAHRAFIARGSGIRFDRRHGHLDVLLCRGQWSDVAGNAVRGAPIAVTVVRPSDYRAFQVKGVIQEVASPSEEEQQRATAYVARMLEIMAELGVTKVQLSHTLTDKDLVRISFQPTDLFAQTPGPDAGQRVGHPIQR</sequence>
<organism evidence="1 2">
    <name type="scientific">Pseudaminobacter soli</name>
    <name type="common">ex Li et al. 2025</name>
    <dbReference type="NCBI Taxonomy" id="1295366"/>
    <lineage>
        <taxon>Bacteria</taxon>
        <taxon>Pseudomonadati</taxon>
        <taxon>Pseudomonadota</taxon>
        <taxon>Alphaproteobacteria</taxon>
        <taxon>Hyphomicrobiales</taxon>
        <taxon>Phyllobacteriaceae</taxon>
        <taxon>Pseudaminobacter</taxon>
    </lineage>
</organism>
<accession>A0A2P7SKW0</accession>
<dbReference type="InterPro" id="IPR012349">
    <property type="entry name" value="Split_barrel_FMN-bd"/>
</dbReference>
<dbReference type="Gene3D" id="2.30.110.10">
    <property type="entry name" value="Electron Transport, Fmn-binding Protein, Chain A"/>
    <property type="match status" value="1"/>
</dbReference>
<reference evidence="1 2" key="1">
    <citation type="submission" date="2018-03" db="EMBL/GenBank/DDBJ databases">
        <title>The draft genome of Mesorhizobium soli JCM 19897.</title>
        <authorList>
            <person name="Li L."/>
            <person name="Liu L."/>
            <person name="Liang L."/>
            <person name="Wang T."/>
            <person name="Zhang X."/>
        </authorList>
    </citation>
    <scope>NUCLEOTIDE SEQUENCE [LARGE SCALE GENOMIC DNA]</scope>
    <source>
        <strain evidence="1 2">JCM 19897</strain>
    </source>
</reference>
<gene>
    <name evidence="1" type="ORF">C7I85_06175</name>
</gene>
<dbReference type="EMBL" id="PXYL01000002">
    <property type="protein sequence ID" value="PSJ63130.1"/>
    <property type="molecule type" value="Genomic_DNA"/>
</dbReference>
<dbReference type="OrthoDB" id="2618648at2"/>
<protein>
    <recommendedName>
        <fullName evidence="3">Pyridoxamine 5'-phosphate oxidase putative domain-containing protein</fullName>
    </recommendedName>
</protein>
<evidence type="ECO:0008006" key="3">
    <source>
        <dbReference type="Google" id="ProtNLM"/>
    </source>
</evidence>
<evidence type="ECO:0000313" key="1">
    <source>
        <dbReference type="EMBL" id="PSJ63130.1"/>
    </source>
</evidence>
<dbReference type="AlphaFoldDB" id="A0A2P7SKW0"/>
<comment type="caution">
    <text evidence="1">The sequence shown here is derived from an EMBL/GenBank/DDBJ whole genome shotgun (WGS) entry which is preliminary data.</text>
</comment>
<evidence type="ECO:0000313" key="2">
    <source>
        <dbReference type="Proteomes" id="UP000240653"/>
    </source>
</evidence>